<dbReference type="Proteomes" id="UP001066276">
    <property type="component" value="Chromosome 3_2"/>
</dbReference>
<evidence type="ECO:0000313" key="3">
    <source>
        <dbReference type="Proteomes" id="UP001066276"/>
    </source>
</evidence>
<proteinExistence type="predicted"/>
<comment type="caution">
    <text evidence="2">The sequence shown here is derived from an EMBL/GenBank/DDBJ whole genome shotgun (WGS) entry which is preliminary data.</text>
</comment>
<feature type="compositionally biased region" description="Basic and acidic residues" evidence="1">
    <location>
        <begin position="69"/>
        <end position="94"/>
    </location>
</feature>
<evidence type="ECO:0000256" key="1">
    <source>
        <dbReference type="SAM" id="MobiDB-lite"/>
    </source>
</evidence>
<name>A0AAV7TJV9_PLEWA</name>
<dbReference type="AlphaFoldDB" id="A0AAV7TJV9"/>
<accession>A0AAV7TJV9</accession>
<reference evidence="2" key="1">
    <citation type="journal article" date="2022" name="bioRxiv">
        <title>Sequencing and chromosome-scale assembly of the giantPleurodeles waltlgenome.</title>
        <authorList>
            <person name="Brown T."/>
            <person name="Elewa A."/>
            <person name="Iarovenko S."/>
            <person name="Subramanian E."/>
            <person name="Araus A.J."/>
            <person name="Petzold A."/>
            <person name="Susuki M."/>
            <person name="Suzuki K.-i.T."/>
            <person name="Hayashi T."/>
            <person name="Toyoda A."/>
            <person name="Oliveira C."/>
            <person name="Osipova E."/>
            <person name="Leigh N.D."/>
            <person name="Simon A."/>
            <person name="Yun M.H."/>
        </authorList>
    </citation>
    <scope>NUCLEOTIDE SEQUENCE</scope>
    <source>
        <strain evidence="2">20211129_DDA</strain>
        <tissue evidence="2">Liver</tissue>
    </source>
</reference>
<evidence type="ECO:0000313" key="2">
    <source>
        <dbReference type="EMBL" id="KAJ1176839.1"/>
    </source>
</evidence>
<gene>
    <name evidence="2" type="ORF">NDU88_002106</name>
</gene>
<dbReference type="EMBL" id="JANPWB010000006">
    <property type="protein sequence ID" value="KAJ1176839.1"/>
    <property type="molecule type" value="Genomic_DNA"/>
</dbReference>
<keyword evidence="3" id="KW-1185">Reference proteome</keyword>
<protein>
    <submittedName>
        <fullName evidence="2">Uncharacterized protein</fullName>
    </submittedName>
</protein>
<feature type="compositionally biased region" description="Basic and acidic residues" evidence="1">
    <location>
        <begin position="121"/>
        <end position="132"/>
    </location>
</feature>
<organism evidence="2 3">
    <name type="scientific">Pleurodeles waltl</name>
    <name type="common">Iberian ribbed newt</name>
    <dbReference type="NCBI Taxonomy" id="8319"/>
    <lineage>
        <taxon>Eukaryota</taxon>
        <taxon>Metazoa</taxon>
        <taxon>Chordata</taxon>
        <taxon>Craniata</taxon>
        <taxon>Vertebrata</taxon>
        <taxon>Euteleostomi</taxon>
        <taxon>Amphibia</taxon>
        <taxon>Batrachia</taxon>
        <taxon>Caudata</taxon>
        <taxon>Salamandroidea</taxon>
        <taxon>Salamandridae</taxon>
        <taxon>Pleurodelinae</taxon>
        <taxon>Pleurodeles</taxon>
    </lineage>
</organism>
<sequence length="170" mass="17938">MPQLEDGAVVGRVLWSSKTVSDKQDPESSCCPSGTAHREGGRSSCPRSPSDPARLAEKLKYVPRSGQGKRQDGPVRGKSTERGEGRAGDHERGPRKCRPVPEAPGPGLPIGRGLDWGSAAPERHAMATEVRGRNYVPGAARIPPPAVLQGQEARPALGPRSCGGPRDRGV</sequence>
<feature type="region of interest" description="Disordered" evidence="1">
    <location>
        <begin position="16"/>
        <end position="170"/>
    </location>
</feature>